<evidence type="ECO:0000313" key="3">
    <source>
        <dbReference type="Proteomes" id="UP000663090"/>
    </source>
</evidence>
<keyword evidence="3" id="KW-1185">Reference proteome</keyword>
<organism evidence="2 3">
    <name type="scientific">Myxococcus landrumensis</name>
    <dbReference type="NCBI Taxonomy" id="2813577"/>
    <lineage>
        <taxon>Bacteria</taxon>
        <taxon>Pseudomonadati</taxon>
        <taxon>Myxococcota</taxon>
        <taxon>Myxococcia</taxon>
        <taxon>Myxococcales</taxon>
        <taxon>Cystobacterineae</taxon>
        <taxon>Myxococcaceae</taxon>
        <taxon>Myxococcus</taxon>
    </lineage>
</organism>
<feature type="compositionally biased region" description="Basic and acidic residues" evidence="1">
    <location>
        <begin position="90"/>
        <end position="99"/>
    </location>
</feature>
<feature type="region of interest" description="Disordered" evidence="1">
    <location>
        <begin position="36"/>
        <end position="99"/>
    </location>
</feature>
<reference evidence="2 3" key="1">
    <citation type="submission" date="2021-02" db="EMBL/GenBank/DDBJ databases">
        <title>De Novo genome assembly of isolated myxobacteria.</title>
        <authorList>
            <person name="Stevens D.C."/>
        </authorList>
    </citation>
    <scope>NUCLEOTIDE SEQUENCE [LARGE SCALE GENOMIC DNA]</scope>
    <source>
        <strain evidence="2 3">SCHIC003</strain>
    </source>
</reference>
<feature type="compositionally biased region" description="Pro residues" evidence="1">
    <location>
        <begin position="44"/>
        <end position="80"/>
    </location>
</feature>
<proteinExistence type="predicted"/>
<dbReference type="PRINTS" id="PR01217">
    <property type="entry name" value="PRICHEXTENSN"/>
</dbReference>
<evidence type="ECO:0000313" key="2">
    <source>
        <dbReference type="EMBL" id="QSQ11381.1"/>
    </source>
</evidence>
<dbReference type="Proteomes" id="UP000663090">
    <property type="component" value="Chromosome"/>
</dbReference>
<gene>
    <name evidence="2" type="ORF">JY572_23545</name>
</gene>
<accession>A0ABX7MY82</accession>
<dbReference type="RefSeq" id="WP_206713134.1">
    <property type="nucleotide sequence ID" value="NZ_CP071091.1"/>
</dbReference>
<sequence length="262" mass="28416">MNGPPPGPPRPKPPHRWRMLGPGLAMLVLAGAGLVVSSTRPTSPQTPAPPEPPIAPSPTPRVAAPPPRPIPSAPVPPAEAPQPEDTATPEQREAAREAAREYRAGRFNAFFRKAAFMEEFARQGLTRIRGLRDELADPSALRQLPPDARFLENKPEPVLERMAMIDLLFELAPSEPSARDAMTSLALSPIDRGLPDSVKKGLVGEKYDLLFRLAQVDRQLAVDTFAKLESPKLKNLLREALIAGLAESGASPDEVQRMTAHL</sequence>
<protein>
    <submittedName>
        <fullName evidence="2">Uncharacterized protein</fullName>
    </submittedName>
</protein>
<evidence type="ECO:0000256" key="1">
    <source>
        <dbReference type="SAM" id="MobiDB-lite"/>
    </source>
</evidence>
<dbReference type="EMBL" id="CP071091">
    <property type="protein sequence ID" value="QSQ11381.1"/>
    <property type="molecule type" value="Genomic_DNA"/>
</dbReference>
<name>A0ABX7MY82_9BACT</name>